<organism evidence="3 4">
    <name type="scientific">Vibrio ruber (strain DSM 16370 / JCM 11486 / BCRC 17186 / CECT 7878 / LMG 23124 / VR1)</name>
    <dbReference type="NCBI Taxonomy" id="1123498"/>
    <lineage>
        <taxon>Bacteria</taxon>
        <taxon>Pseudomonadati</taxon>
        <taxon>Pseudomonadota</taxon>
        <taxon>Gammaproteobacteria</taxon>
        <taxon>Vibrionales</taxon>
        <taxon>Vibrionaceae</taxon>
        <taxon>Vibrio</taxon>
    </lineage>
</organism>
<keyword evidence="4" id="KW-1185">Reference proteome</keyword>
<evidence type="ECO:0000259" key="2">
    <source>
        <dbReference type="Pfam" id="PF04892"/>
    </source>
</evidence>
<keyword evidence="1" id="KW-0472">Membrane</keyword>
<feature type="transmembrane region" description="Helical" evidence="1">
    <location>
        <begin position="43"/>
        <end position="59"/>
    </location>
</feature>
<keyword evidence="1" id="KW-1133">Transmembrane helix</keyword>
<keyword evidence="1" id="KW-0812">Transmembrane</keyword>
<dbReference type="AlphaFoldDB" id="A0A1R4LBM6"/>
<feature type="domain" description="VanZ-like" evidence="2">
    <location>
        <begin position="39"/>
        <end position="116"/>
    </location>
</feature>
<dbReference type="InterPro" id="IPR006976">
    <property type="entry name" value="VanZ-like"/>
</dbReference>
<feature type="transmembrane region" description="Helical" evidence="1">
    <location>
        <begin position="104"/>
        <end position="123"/>
    </location>
</feature>
<dbReference type="NCBIfam" id="NF037970">
    <property type="entry name" value="vanZ_1"/>
    <property type="match status" value="1"/>
</dbReference>
<dbReference type="Proteomes" id="UP000188276">
    <property type="component" value="Unassembled WGS sequence"/>
</dbReference>
<evidence type="ECO:0000256" key="1">
    <source>
        <dbReference type="SAM" id="Phobius"/>
    </source>
</evidence>
<accession>A0A1R4LBM6</accession>
<name>A0A1R4LBM6_VIBR1</name>
<protein>
    <submittedName>
        <fullName evidence="3">VanZ like family protein</fullName>
    </submittedName>
</protein>
<feature type="transmembrane region" description="Helical" evidence="1">
    <location>
        <begin position="66"/>
        <end position="84"/>
    </location>
</feature>
<reference evidence="4" key="1">
    <citation type="submission" date="2017-02" db="EMBL/GenBank/DDBJ databases">
        <authorList>
            <person name="Rodrigo-Torres L."/>
            <person name="Arahal R.D."/>
            <person name="Lucena T."/>
        </authorList>
    </citation>
    <scope>NUCLEOTIDE SEQUENCE [LARGE SCALE GENOMIC DNA]</scope>
    <source>
        <strain evidence="4">CECT 7878</strain>
    </source>
</reference>
<proteinExistence type="predicted"/>
<evidence type="ECO:0000313" key="3">
    <source>
        <dbReference type="EMBL" id="SJN53955.1"/>
    </source>
</evidence>
<sequence length="131" mass="14527">MNRYWVLVLAVVVVGTLSLSKSAGVGAEHVIALEHFLGGDKHLHFLCAFVLTCLSVWTTRSRGKNTTVRLVGWPTLVIVLLMLLDESSQFWLTRREFSVDDMMTNLFGVAIALCIATGVNYILSSKAHFDD</sequence>
<dbReference type="Pfam" id="PF04892">
    <property type="entry name" value="VanZ"/>
    <property type="match status" value="1"/>
</dbReference>
<evidence type="ECO:0000313" key="4">
    <source>
        <dbReference type="Proteomes" id="UP000188276"/>
    </source>
</evidence>
<dbReference type="EMBL" id="FULE01000009">
    <property type="protein sequence ID" value="SJN53955.1"/>
    <property type="molecule type" value="Genomic_DNA"/>
</dbReference>
<dbReference type="STRING" id="1123498.VR7878_00561"/>
<gene>
    <name evidence="3" type="ORF">VR7878_00561</name>
</gene>
<dbReference type="OrthoDB" id="5874660at2"/>
<dbReference type="RefSeq" id="WP_077333244.1">
    <property type="nucleotide sequence ID" value="NZ_FULE01000009.1"/>
</dbReference>